<dbReference type="EMBL" id="JANSUY010000002">
    <property type="protein sequence ID" value="MCR9014345.1"/>
    <property type="molecule type" value="Genomic_DNA"/>
</dbReference>
<dbReference type="AlphaFoldDB" id="A0A9X2T156"/>
<keyword evidence="1" id="KW-0472">Membrane</keyword>
<keyword evidence="1" id="KW-1133">Transmembrane helix</keyword>
<keyword evidence="3" id="KW-1185">Reference proteome</keyword>
<dbReference type="RefSeq" id="WP_258422226.1">
    <property type="nucleotide sequence ID" value="NZ_JANSUY010000002.1"/>
</dbReference>
<dbReference type="Proteomes" id="UP001142175">
    <property type="component" value="Unassembled WGS sequence"/>
</dbReference>
<evidence type="ECO:0000313" key="3">
    <source>
        <dbReference type="Proteomes" id="UP001142175"/>
    </source>
</evidence>
<comment type="caution">
    <text evidence="2">The sequence shown here is derived from an EMBL/GenBank/DDBJ whole genome shotgun (WGS) entry which is preliminary data.</text>
</comment>
<reference evidence="2" key="1">
    <citation type="submission" date="2022-08" db="EMBL/GenBank/DDBJ databases">
        <authorList>
            <person name="Zhang D."/>
        </authorList>
    </citation>
    <scope>NUCLEOTIDE SEQUENCE</scope>
    <source>
        <strain evidence="2">XJ19-11</strain>
    </source>
</reference>
<organism evidence="2 3">
    <name type="scientific">Aquiflexum gelatinilyticum</name>
    <dbReference type="NCBI Taxonomy" id="2961943"/>
    <lineage>
        <taxon>Bacteria</taxon>
        <taxon>Pseudomonadati</taxon>
        <taxon>Bacteroidota</taxon>
        <taxon>Cytophagia</taxon>
        <taxon>Cytophagales</taxon>
        <taxon>Cyclobacteriaceae</taxon>
        <taxon>Aquiflexum</taxon>
    </lineage>
</organism>
<evidence type="ECO:0000256" key="1">
    <source>
        <dbReference type="SAM" id="Phobius"/>
    </source>
</evidence>
<sequence>MVEKFKAQKQLTILWISLTIVIGLLLFSFSSEVIIENNEAIWSWYTRSTLPFNTLIITAMFAIKSPHNQNKIYIQKFYYYITLGVSSSYFLLIIIFILKTQTNSSLETIHLITNKSNYIQTFFEAFVTGTLGYFFVSGGKNEE</sequence>
<keyword evidence="1" id="KW-0812">Transmembrane</keyword>
<name>A0A9X2T156_9BACT</name>
<gene>
    <name evidence="2" type="ORF">NU887_04815</name>
</gene>
<proteinExistence type="predicted"/>
<evidence type="ECO:0000313" key="2">
    <source>
        <dbReference type="EMBL" id="MCR9014345.1"/>
    </source>
</evidence>
<protein>
    <submittedName>
        <fullName evidence="2">Uncharacterized protein</fullName>
    </submittedName>
</protein>
<feature type="transmembrane region" description="Helical" evidence="1">
    <location>
        <begin position="12"/>
        <end position="30"/>
    </location>
</feature>
<accession>A0A9X2T156</accession>
<feature type="transmembrane region" description="Helical" evidence="1">
    <location>
        <begin position="77"/>
        <end position="98"/>
    </location>
</feature>
<feature type="transmembrane region" description="Helical" evidence="1">
    <location>
        <begin position="118"/>
        <end position="136"/>
    </location>
</feature>
<feature type="transmembrane region" description="Helical" evidence="1">
    <location>
        <begin position="42"/>
        <end position="65"/>
    </location>
</feature>